<evidence type="ECO:0000259" key="4">
    <source>
        <dbReference type="Pfam" id="PF00456"/>
    </source>
</evidence>
<dbReference type="Gene3D" id="3.40.50.970">
    <property type="match status" value="1"/>
</dbReference>
<accession>A0A412PHD4</accession>
<dbReference type="Proteomes" id="UP000284731">
    <property type="component" value="Unassembled WGS sequence"/>
</dbReference>
<evidence type="ECO:0000256" key="3">
    <source>
        <dbReference type="ARBA" id="ARBA00023052"/>
    </source>
</evidence>
<organism evidence="5 6">
    <name type="scientific">Solobacterium moorei</name>
    <dbReference type="NCBI Taxonomy" id="102148"/>
    <lineage>
        <taxon>Bacteria</taxon>
        <taxon>Bacillati</taxon>
        <taxon>Bacillota</taxon>
        <taxon>Erysipelotrichia</taxon>
        <taxon>Erysipelotrichales</taxon>
        <taxon>Erysipelotrichaceae</taxon>
        <taxon>Solobacterium</taxon>
    </lineage>
</organism>
<evidence type="ECO:0000313" key="6">
    <source>
        <dbReference type="Proteomes" id="UP000284731"/>
    </source>
</evidence>
<evidence type="ECO:0000256" key="1">
    <source>
        <dbReference type="ARBA" id="ARBA00001964"/>
    </source>
</evidence>
<proteinExistence type="inferred from homology"/>
<reference evidence="5 6" key="1">
    <citation type="submission" date="2018-08" db="EMBL/GenBank/DDBJ databases">
        <title>A genome reference for cultivated species of the human gut microbiota.</title>
        <authorList>
            <person name="Zou Y."/>
            <person name="Xue W."/>
            <person name="Luo G."/>
        </authorList>
    </citation>
    <scope>NUCLEOTIDE SEQUENCE [LARGE SCALE GENOMIC DNA]</scope>
    <source>
        <strain evidence="5 6">AF18-46</strain>
    </source>
</reference>
<dbReference type="InterPro" id="IPR029061">
    <property type="entry name" value="THDP-binding"/>
</dbReference>
<name>A0A412PHD4_9FIRM</name>
<comment type="similarity">
    <text evidence="2">Belongs to the transketolase family.</text>
</comment>
<keyword evidence="3" id="KW-0786">Thiamine pyrophosphate</keyword>
<dbReference type="AlphaFoldDB" id="A0A412PHD4"/>
<dbReference type="SUPFAM" id="SSF52518">
    <property type="entry name" value="Thiamin diphosphate-binding fold (THDP-binding)"/>
    <property type="match status" value="1"/>
</dbReference>
<sequence length="272" mass="29994">MDTLTRKAYELRKDILEMVYRSKAGHIGGDLSVIDILTVLYFDQMNVSPENFHDSNRDRFLLSKGHCADALFCVLGEKGFYDKQEAIHTFSQYGSKFIGHPNTEINGVEINSGSLGHGLSIGVGMALAAKMDKKSYRTYVVIGDGEMAEGSNYEAMMAAGHYHLNNLCATIDLNGLQISGTTDDVMSSSSLAEKFKAFHWNVIEVEDGNNCQLLKAAYEAAKKCLDKPTLVLANTTKGKGVSYMENAASWHHGVMTEEQYKQAVEEIEKVLA</sequence>
<evidence type="ECO:0000313" key="5">
    <source>
        <dbReference type="EMBL" id="RGT57562.1"/>
    </source>
</evidence>
<gene>
    <name evidence="5" type="ORF">DWX20_00490</name>
</gene>
<dbReference type="EMBL" id="QRWX01000001">
    <property type="protein sequence ID" value="RGT57562.1"/>
    <property type="molecule type" value="Genomic_DNA"/>
</dbReference>
<dbReference type="PANTHER" id="PTHR47514:SF1">
    <property type="entry name" value="TRANSKETOLASE N-TERMINAL SECTION-RELATED"/>
    <property type="match status" value="1"/>
</dbReference>
<feature type="domain" description="Transketolase N-terminal" evidence="4">
    <location>
        <begin position="14"/>
        <end position="263"/>
    </location>
</feature>
<dbReference type="RefSeq" id="WP_118764076.1">
    <property type="nucleotide sequence ID" value="NZ_CABJCF010000001.1"/>
</dbReference>
<comment type="cofactor">
    <cofactor evidence="1">
        <name>thiamine diphosphate</name>
        <dbReference type="ChEBI" id="CHEBI:58937"/>
    </cofactor>
</comment>
<protein>
    <submittedName>
        <fullName evidence="5">Transketolase</fullName>
    </submittedName>
</protein>
<evidence type="ECO:0000256" key="2">
    <source>
        <dbReference type="ARBA" id="ARBA00007131"/>
    </source>
</evidence>
<dbReference type="PANTHER" id="PTHR47514">
    <property type="entry name" value="TRANSKETOLASE N-TERMINAL SECTION-RELATED"/>
    <property type="match status" value="1"/>
</dbReference>
<dbReference type="InterPro" id="IPR005474">
    <property type="entry name" value="Transketolase_N"/>
</dbReference>
<dbReference type="CDD" id="cd02012">
    <property type="entry name" value="TPP_TK"/>
    <property type="match status" value="1"/>
</dbReference>
<comment type="caution">
    <text evidence="5">The sequence shown here is derived from an EMBL/GenBank/DDBJ whole genome shotgun (WGS) entry which is preliminary data.</text>
</comment>
<dbReference type="Pfam" id="PF00456">
    <property type="entry name" value="Transketolase_N"/>
    <property type="match status" value="1"/>
</dbReference>